<evidence type="ECO:0000256" key="6">
    <source>
        <dbReference type="ARBA" id="ARBA00022989"/>
    </source>
</evidence>
<gene>
    <name evidence="15" type="primary">LOC108710664</name>
</gene>
<dbReference type="GO" id="GO:0004930">
    <property type="term" value="F:G protein-coupled receptor activity"/>
    <property type="evidence" value="ECO:0007669"/>
    <property type="project" value="UniProtKB-KW"/>
</dbReference>
<dbReference type="RefSeq" id="XP_018107268.1">
    <property type="nucleotide sequence ID" value="XM_018251779.2"/>
</dbReference>
<dbReference type="PANTHER" id="PTHR24242">
    <property type="entry name" value="G-PROTEIN COUPLED RECEPTOR"/>
    <property type="match status" value="1"/>
</dbReference>
<protein>
    <submittedName>
        <fullName evidence="15">Olfactory receptor 10A7</fullName>
    </submittedName>
</protein>
<dbReference type="SUPFAM" id="SSF81321">
    <property type="entry name" value="Family A G protein-coupled receptor-like"/>
    <property type="match status" value="1"/>
</dbReference>
<dbReference type="GeneID" id="108710664"/>
<evidence type="ECO:0000313" key="14">
    <source>
        <dbReference type="Proteomes" id="UP000186698"/>
    </source>
</evidence>
<dbReference type="InterPro" id="IPR017452">
    <property type="entry name" value="GPCR_Rhodpsn_7TM"/>
</dbReference>
<dbReference type="Bgee" id="108710664">
    <property type="expression patterns" value="Expressed in spleen"/>
</dbReference>
<comment type="subcellular location">
    <subcellularLocation>
        <location evidence="1">Cell membrane</location>
        <topology evidence="1">Multi-pass membrane protein</topology>
    </subcellularLocation>
</comment>
<evidence type="ECO:0000256" key="4">
    <source>
        <dbReference type="ARBA" id="ARBA00022692"/>
    </source>
</evidence>
<evidence type="ECO:0000256" key="10">
    <source>
        <dbReference type="ARBA" id="ARBA00023170"/>
    </source>
</evidence>
<name>A0A1L8H416_XENLA</name>
<keyword evidence="6" id="KW-1133">Transmembrane helix</keyword>
<dbReference type="InterPro" id="IPR000276">
    <property type="entry name" value="GPCR_Rhodpsn"/>
</dbReference>
<dbReference type="PROSITE" id="PS50262">
    <property type="entry name" value="G_PROTEIN_RECEP_F1_2"/>
    <property type="match status" value="1"/>
</dbReference>
<dbReference type="PRINTS" id="PR00245">
    <property type="entry name" value="OLFACTORYR"/>
</dbReference>
<evidence type="ECO:0000256" key="11">
    <source>
        <dbReference type="ARBA" id="ARBA00023180"/>
    </source>
</evidence>
<feature type="domain" description="G-protein coupled receptors family 1 profile" evidence="13">
    <location>
        <begin position="40"/>
        <end position="290"/>
    </location>
</feature>
<dbReference type="PaxDb" id="8355-A0A1L8H416"/>
<dbReference type="GO" id="GO:0005886">
    <property type="term" value="C:plasma membrane"/>
    <property type="evidence" value="ECO:0007669"/>
    <property type="project" value="UniProtKB-SubCell"/>
</dbReference>
<evidence type="ECO:0000256" key="3">
    <source>
        <dbReference type="ARBA" id="ARBA00022606"/>
    </source>
</evidence>
<dbReference type="KEGG" id="xla:108710664"/>
<keyword evidence="11" id="KW-0325">Glycoprotein</keyword>
<dbReference type="InterPro" id="IPR000725">
    <property type="entry name" value="Olfact_rcpt"/>
</dbReference>
<evidence type="ECO:0000256" key="8">
    <source>
        <dbReference type="ARBA" id="ARBA00023136"/>
    </source>
</evidence>
<dbReference type="PRINTS" id="PR00237">
    <property type="entry name" value="GPCRRHODOPSN"/>
</dbReference>
<keyword evidence="9" id="KW-1015">Disulfide bond</keyword>
<dbReference type="GO" id="GO:0004984">
    <property type="term" value="F:olfactory receptor activity"/>
    <property type="evidence" value="ECO:0007669"/>
    <property type="project" value="InterPro"/>
</dbReference>
<sequence length="306" mass="35160">MCTDNNTVITNILLSFHDFNKFKIPLFILFLLLYSVILCGNVLIIFLVSFNKHLQIPMFFFLKHVGLADVLLTTDIIPMMLHIILNEEMIITLDGCKCQLYIFGISTVQCLLLAVMSYDRYLAICYPLHYISVMSPDVCLLLVVGCWLLAFVVQTGEMILVYQMDFCGFNQIDHFFCDFGPLVSLTTSDTFVLTFVDLVYSFIVITFPFIFIIGTYVCIFITIFKMNSKTGRKKTFSTCSSHLTVVCTYYGTLSIVYMSPAEESSSTAKMKKFVSLFYIIMTPFMNPIIYSLKNKEIRETVRKYIK</sequence>
<evidence type="ECO:0000256" key="9">
    <source>
        <dbReference type="ARBA" id="ARBA00023157"/>
    </source>
</evidence>
<dbReference type="FunFam" id="1.20.1070.10:FF:000010">
    <property type="entry name" value="Olfactory receptor"/>
    <property type="match status" value="1"/>
</dbReference>
<dbReference type="Pfam" id="PF13853">
    <property type="entry name" value="7tm_4"/>
    <property type="match status" value="1"/>
</dbReference>
<keyword evidence="14" id="KW-1185">Reference proteome</keyword>
<keyword evidence="12" id="KW-0807">Transducer</keyword>
<evidence type="ECO:0000256" key="2">
    <source>
        <dbReference type="ARBA" id="ARBA00022475"/>
    </source>
</evidence>
<keyword evidence="8" id="KW-0472">Membrane</keyword>
<keyword evidence="7" id="KW-0297">G-protein coupled receptor</keyword>
<reference evidence="15" key="1">
    <citation type="submission" date="2025-08" db="UniProtKB">
        <authorList>
            <consortium name="RefSeq"/>
        </authorList>
    </citation>
    <scope>IDENTIFICATION</scope>
    <source>
        <strain evidence="15">J_2021</strain>
        <tissue evidence="15">Erythrocytes</tissue>
    </source>
</reference>
<evidence type="ECO:0000256" key="7">
    <source>
        <dbReference type="ARBA" id="ARBA00023040"/>
    </source>
</evidence>
<accession>A0A1L8H416</accession>
<evidence type="ECO:0000256" key="5">
    <source>
        <dbReference type="ARBA" id="ARBA00022725"/>
    </source>
</evidence>
<evidence type="ECO:0000259" key="13">
    <source>
        <dbReference type="PROSITE" id="PS50262"/>
    </source>
</evidence>
<evidence type="ECO:0000256" key="1">
    <source>
        <dbReference type="ARBA" id="ARBA00004651"/>
    </source>
</evidence>
<dbReference type="Gene3D" id="1.20.1070.10">
    <property type="entry name" value="Rhodopsin 7-helix transmembrane proteins"/>
    <property type="match status" value="1"/>
</dbReference>
<keyword evidence="10 15" id="KW-0675">Receptor</keyword>
<dbReference type="OMA" id="FCIFEIF"/>
<keyword evidence="3" id="KW-0716">Sensory transduction</keyword>
<dbReference type="InterPro" id="IPR050939">
    <property type="entry name" value="Olfactory_GPCR1"/>
</dbReference>
<keyword evidence="5" id="KW-0552">Olfaction</keyword>
<dbReference type="Proteomes" id="UP000186698">
    <property type="component" value="Chromosome 3L"/>
</dbReference>
<proteinExistence type="predicted"/>
<dbReference type="OrthoDB" id="9444602at2759"/>
<dbReference type="AlphaFoldDB" id="A0A1L8H416"/>
<organism evidence="14 15">
    <name type="scientific">Xenopus laevis</name>
    <name type="common">African clawed frog</name>
    <dbReference type="NCBI Taxonomy" id="8355"/>
    <lineage>
        <taxon>Eukaryota</taxon>
        <taxon>Metazoa</taxon>
        <taxon>Chordata</taxon>
        <taxon>Craniata</taxon>
        <taxon>Vertebrata</taxon>
        <taxon>Euteleostomi</taxon>
        <taxon>Amphibia</taxon>
        <taxon>Batrachia</taxon>
        <taxon>Anura</taxon>
        <taxon>Pipoidea</taxon>
        <taxon>Pipidae</taxon>
        <taxon>Xenopodinae</taxon>
        <taxon>Xenopus</taxon>
        <taxon>Xenopus</taxon>
    </lineage>
</organism>
<evidence type="ECO:0000256" key="12">
    <source>
        <dbReference type="ARBA" id="ARBA00023224"/>
    </source>
</evidence>
<evidence type="ECO:0000313" key="15">
    <source>
        <dbReference type="RefSeq" id="XP_018107268.1"/>
    </source>
</evidence>
<dbReference type="PANTHER" id="PTHR24242:SF412">
    <property type="entry name" value="OLFACTORY RECEPTOR 10A7-LIKE"/>
    <property type="match status" value="1"/>
</dbReference>
<keyword evidence="2" id="KW-1003">Cell membrane</keyword>
<keyword evidence="4" id="KW-0812">Transmembrane</keyword>